<evidence type="ECO:0000256" key="9">
    <source>
        <dbReference type="SAM" id="MobiDB-lite"/>
    </source>
</evidence>
<evidence type="ECO:0000256" key="3">
    <source>
        <dbReference type="ARBA" id="ARBA00008191"/>
    </source>
</evidence>
<keyword evidence="8" id="KW-0175">Coiled coil</keyword>
<evidence type="ECO:0000256" key="7">
    <source>
        <dbReference type="ARBA" id="ARBA00023328"/>
    </source>
</evidence>
<gene>
    <name evidence="12" type="primary">Cenpq</name>
    <name evidence="10" type="synonym">AABR07066944.1</name>
</gene>
<accession>A0A8I5ZZW1</accession>
<evidence type="ECO:0000256" key="5">
    <source>
        <dbReference type="ARBA" id="ARBA00022454"/>
    </source>
</evidence>
<reference evidence="10" key="1">
    <citation type="submission" date="2024-01" db="EMBL/GenBank/DDBJ databases">
        <title>GRCr8: a new rat reference genome assembly contstructed from accurate long reads and long range scaffolding.</title>
        <authorList>
            <person name="Doris P.A."/>
            <person name="Kalbfleisch T."/>
            <person name="Li K."/>
            <person name="Howe K."/>
            <person name="Wood J."/>
        </authorList>
    </citation>
    <scope>NUCLEOTIDE SEQUENCE [LARGE SCALE GENOMIC DNA]</scope>
    <source>
        <strain evidence="10">Brown Norway</strain>
    </source>
</reference>
<keyword evidence="11" id="KW-1185">Reference proteome</keyword>
<dbReference type="InterPro" id="IPR025212">
    <property type="entry name" value="CAD_CENP-Q"/>
</dbReference>
<evidence type="ECO:0000313" key="10">
    <source>
        <dbReference type="Ensembl" id="ENSRNOP00000084774.2"/>
    </source>
</evidence>
<proteinExistence type="inferred from homology"/>
<dbReference type="GO" id="GO:1905342">
    <property type="term" value="P:positive regulation of protein localization to kinetochore"/>
    <property type="evidence" value="ECO:0007669"/>
    <property type="project" value="Ensembl"/>
</dbReference>
<dbReference type="GO" id="GO:0015629">
    <property type="term" value="C:actin cytoskeleton"/>
    <property type="evidence" value="ECO:0007669"/>
    <property type="project" value="Ensembl"/>
</dbReference>
<comment type="subcellular location">
    <subcellularLocation>
        <location evidence="2">Chromosome</location>
        <location evidence="2">Centromere</location>
    </subcellularLocation>
    <subcellularLocation>
        <location evidence="1">Nucleus</location>
    </subcellularLocation>
</comment>
<dbReference type="GeneID" id="363198"/>
<evidence type="ECO:0000313" key="11">
    <source>
        <dbReference type="Proteomes" id="UP000002494"/>
    </source>
</evidence>
<evidence type="ECO:0000313" key="12">
    <source>
        <dbReference type="RGD" id="1359451"/>
    </source>
</evidence>
<organism evidence="10 11">
    <name type="scientific">Rattus norvegicus</name>
    <name type="common">Rat</name>
    <dbReference type="NCBI Taxonomy" id="10116"/>
    <lineage>
        <taxon>Eukaryota</taxon>
        <taxon>Metazoa</taxon>
        <taxon>Chordata</taxon>
        <taxon>Craniata</taxon>
        <taxon>Vertebrata</taxon>
        <taxon>Euteleostomi</taxon>
        <taxon>Mammalia</taxon>
        <taxon>Eutheria</taxon>
        <taxon>Euarchontoglires</taxon>
        <taxon>Glires</taxon>
        <taxon>Rodentia</taxon>
        <taxon>Myomorpha</taxon>
        <taxon>Muroidea</taxon>
        <taxon>Muridae</taxon>
        <taxon>Murinae</taxon>
        <taxon>Rattus</taxon>
    </lineage>
</organism>
<feature type="region of interest" description="Disordered" evidence="9">
    <location>
        <begin position="1"/>
        <end position="57"/>
    </location>
</feature>
<dbReference type="Ensembl" id="ENSRNOT00000104636.2">
    <property type="protein sequence ID" value="ENSRNOP00000084774.2"/>
    <property type="gene ID" value="ENSRNOG00000056226.3"/>
</dbReference>
<dbReference type="GO" id="GO:0005654">
    <property type="term" value="C:nucleoplasm"/>
    <property type="evidence" value="ECO:0007669"/>
    <property type="project" value="Ensembl"/>
</dbReference>
<evidence type="ECO:0000256" key="1">
    <source>
        <dbReference type="ARBA" id="ARBA00004123"/>
    </source>
</evidence>
<reference evidence="10" key="3">
    <citation type="submission" date="2025-09" db="UniProtKB">
        <authorList>
            <consortium name="Ensembl"/>
        </authorList>
    </citation>
    <scope>IDENTIFICATION</scope>
    <source>
        <strain evidence="10">Brown Norway</strain>
    </source>
</reference>
<dbReference type="Proteomes" id="UP000002494">
    <property type="component" value="Chromosome 9"/>
</dbReference>
<dbReference type="OMA" id="LESKIHW"/>
<dbReference type="RGD" id="15010075">
    <property type="gene designation" value="AABR07066944.1"/>
</dbReference>
<feature type="compositionally biased region" description="Basic residues" evidence="9">
    <location>
        <begin position="39"/>
        <end position="48"/>
    </location>
</feature>
<feature type="compositionally biased region" description="Basic residues" evidence="9">
    <location>
        <begin position="7"/>
        <end position="20"/>
    </location>
</feature>
<dbReference type="AlphaFoldDB" id="A0A8I5ZZW1"/>
<dbReference type="RefSeq" id="NP_001406429.1">
    <property type="nucleotide sequence ID" value="NM_001419500.1"/>
</dbReference>
<dbReference type="Pfam" id="PF13094">
    <property type="entry name" value="CENP-Q"/>
    <property type="match status" value="1"/>
</dbReference>
<comment type="similarity">
    <text evidence="3">Belongs to the CENP-Q/OKP1 family.</text>
</comment>
<evidence type="ECO:0000256" key="2">
    <source>
        <dbReference type="ARBA" id="ARBA00004584"/>
    </source>
</evidence>
<keyword evidence="5" id="KW-0158">Chromosome</keyword>
<keyword evidence="6" id="KW-0539">Nucleus</keyword>
<dbReference type="PANTHER" id="PTHR31345">
    <property type="entry name" value="CENTROMERE PROTEIN Q"/>
    <property type="match status" value="1"/>
</dbReference>
<dbReference type="GO" id="GO:0051310">
    <property type="term" value="P:metaphase chromosome alignment"/>
    <property type="evidence" value="ECO:0007669"/>
    <property type="project" value="Ensembl"/>
</dbReference>
<dbReference type="GO" id="GO:0000939">
    <property type="term" value="C:inner kinetochore"/>
    <property type="evidence" value="ECO:0007669"/>
    <property type="project" value="Ensembl"/>
</dbReference>
<evidence type="ECO:0000256" key="8">
    <source>
        <dbReference type="SAM" id="Coils"/>
    </source>
</evidence>
<reference evidence="10" key="2">
    <citation type="submission" date="2025-08" db="UniProtKB">
        <authorList>
            <consortium name="Ensembl"/>
        </authorList>
    </citation>
    <scope>IDENTIFICATION</scope>
    <source>
        <strain evidence="10">Brown Norway</strain>
    </source>
</reference>
<evidence type="ECO:0000256" key="4">
    <source>
        <dbReference type="ARBA" id="ARBA00016397"/>
    </source>
</evidence>
<feature type="coiled-coil region" evidence="8">
    <location>
        <begin position="145"/>
        <end position="207"/>
    </location>
</feature>
<dbReference type="RGD" id="1359451">
    <property type="gene designation" value="Cenpq"/>
</dbReference>
<dbReference type="GeneTree" id="ENSGT00390000005599"/>
<name>A0A8I5ZZW1_RAT</name>
<dbReference type="PANTHER" id="PTHR31345:SF3">
    <property type="entry name" value="CENTROMERE PROTEIN Q"/>
    <property type="match status" value="1"/>
</dbReference>
<sequence length="272" mass="31202">MSGKANTSKKKSQRVKRNVKQRADKEDEELDSPENKVGNRAKRNRSHAGHLSSKVTEQTKCVHLKRVKISSNKRTAWQPLPKNTEEYLQSMMDSAILGILNKNIKRKEQIQYHLDQLKKRFLQQCATLKVPPGKLNYLRDMSKLLKVEREQERANEESLASLQEEIDKIVETTESMTENIESLKTKIEILTNEVEKEEEEMKEVFHIDSNKVLALPELSQKSLKAPILQKEILTLIPNQNALLKDLDVLQNSAPGKNMAAFIQEAYMKLNGS</sequence>
<protein>
    <recommendedName>
        <fullName evidence="4">Centromere protein Q</fullName>
    </recommendedName>
</protein>
<evidence type="ECO:0000256" key="6">
    <source>
        <dbReference type="ARBA" id="ARBA00023242"/>
    </source>
</evidence>
<keyword evidence="7" id="KW-0137">Centromere</keyword>